<protein>
    <recommendedName>
        <fullName evidence="2">ROK family protein</fullName>
    </recommendedName>
</protein>
<reference evidence="1" key="1">
    <citation type="submission" date="2019-11" db="EMBL/GenBank/DDBJ databases">
        <authorList>
            <person name="Feng L."/>
        </authorList>
    </citation>
    <scope>NUCLEOTIDE SEQUENCE</scope>
    <source>
        <strain evidence="1">BlongumLFYP82</strain>
    </source>
</reference>
<gene>
    <name evidence="1" type="ORF">BLLFYP82_01026</name>
</gene>
<dbReference type="InterPro" id="IPR043129">
    <property type="entry name" value="ATPase_NBD"/>
</dbReference>
<dbReference type="SUPFAM" id="SSF53067">
    <property type="entry name" value="Actin-like ATPase domain"/>
    <property type="match status" value="1"/>
</dbReference>
<proteinExistence type="predicted"/>
<dbReference type="AlphaFoldDB" id="A0A6N2SIB0"/>
<sequence>MVVRAIGDTIQILAQSVDPRLIVLGGDMAKTGEPLVEVITAELRRRESQCRFLETLGLPARLRLAPVGQPVGAIGAAMAA</sequence>
<name>A0A6N2SIB0_BIFLN</name>
<dbReference type="EMBL" id="CACRSV010000017">
    <property type="protein sequence ID" value="VYS93463.1"/>
    <property type="molecule type" value="Genomic_DNA"/>
</dbReference>
<accession>A0A6N2SIB0</accession>
<evidence type="ECO:0000313" key="1">
    <source>
        <dbReference type="EMBL" id="VYS93463.1"/>
    </source>
</evidence>
<organism evidence="1">
    <name type="scientific">Bifidobacterium longum</name>
    <dbReference type="NCBI Taxonomy" id="216816"/>
    <lineage>
        <taxon>Bacteria</taxon>
        <taxon>Bacillati</taxon>
        <taxon>Actinomycetota</taxon>
        <taxon>Actinomycetes</taxon>
        <taxon>Bifidobacteriales</taxon>
        <taxon>Bifidobacteriaceae</taxon>
        <taxon>Bifidobacterium</taxon>
    </lineage>
</organism>
<evidence type="ECO:0008006" key="2">
    <source>
        <dbReference type="Google" id="ProtNLM"/>
    </source>
</evidence>
<dbReference type="Gene3D" id="3.30.420.40">
    <property type="match status" value="1"/>
</dbReference>